<dbReference type="GO" id="GO:0016020">
    <property type="term" value="C:membrane"/>
    <property type="evidence" value="ECO:0007669"/>
    <property type="project" value="UniProtKB-SubCell"/>
</dbReference>
<dbReference type="RefSeq" id="XP_066916815.1">
    <property type="nucleotide sequence ID" value="XM_067060714.1"/>
</dbReference>
<feature type="transmembrane region" description="Helical" evidence="6">
    <location>
        <begin position="581"/>
        <end position="603"/>
    </location>
</feature>
<feature type="transmembrane region" description="Helical" evidence="6">
    <location>
        <begin position="546"/>
        <end position="569"/>
    </location>
</feature>
<comment type="subcellular location">
    <subcellularLocation>
        <location evidence="1">Membrane</location>
        <topology evidence="1">Multi-pass membrane protein</topology>
    </subcellularLocation>
</comment>
<evidence type="ECO:0000256" key="3">
    <source>
        <dbReference type="ARBA" id="ARBA00022989"/>
    </source>
</evidence>
<evidence type="ECO:0000256" key="2">
    <source>
        <dbReference type="ARBA" id="ARBA00022692"/>
    </source>
</evidence>
<organism evidence="9 10">
    <name type="scientific">Clytia hemisphaerica</name>
    <dbReference type="NCBI Taxonomy" id="252671"/>
    <lineage>
        <taxon>Eukaryota</taxon>
        <taxon>Metazoa</taxon>
        <taxon>Cnidaria</taxon>
        <taxon>Hydrozoa</taxon>
        <taxon>Hydroidolina</taxon>
        <taxon>Leptothecata</taxon>
        <taxon>Obeliida</taxon>
        <taxon>Clytiidae</taxon>
        <taxon>Clytia</taxon>
    </lineage>
</organism>
<evidence type="ECO:0000256" key="5">
    <source>
        <dbReference type="ARBA" id="ARBA00023180"/>
    </source>
</evidence>
<dbReference type="InterPro" id="IPR017978">
    <property type="entry name" value="GPCR_3_C"/>
</dbReference>
<keyword evidence="4 6" id="KW-0472">Membrane</keyword>
<keyword evidence="3 6" id="KW-1133">Transmembrane helix</keyword>
<dbReference type="OrthoDB" id="5953266at2759"/>
<feature type="transmembrane region" description="Helical" evidence="6">
    <location>
        <begin position="737"/>
        <end position="757"/>
    </location>
</feature>
<dbReference type="PRINTS" id="PR00248">
    <property type="entry name" value="GPCRMGR"/>
</dbReference>
<protein>
    <recommendedName>
        <fullName evidence="8">G-protein coupled receptors family 3 profile domain-containing protein</fullName>
    </recommendedName>
</protein>
<dbReference type="AlphaFoldDB" id="A0A7M5V4Z8"/>
<evidence type="ECO:0000259" key="8">
    <source>
        <dbReference type="PROSITE" id="PS50259"/>
    </source>
</evidence>
<feature type="transmembrane region" description="Helical" evidence="6">
    <location>
        <begin position="609"/>
        <end position="628"/>
    </location>
</feature>
<dbReference type="GeneID" id="136803981"/>
<feature type="domain" description="G-protein coupled receptors family 3 profile" evidence="8">
    <location>
        <begin position="542"/>
        <end position="808"/>
    </location>
</feature>
<evidence type="ECO:0000313" key="9">
    <source>
        <dbReference type="EnsemblMetazoa" id="CLYHEMP009761.1"/>
    </source>
</evidence>
<proteinExistence type="predicted"/>
<dbReference type="Gene3D" id="2.10.50.30">
    <property type="entry name" value="GPCR, family 3, nine cysteines domain"/>
    <property type="match status" value="1"/>
</dbReference>
<reference evidence="9" key="1">
    <citation type="submission" date="2021-01" db="UniProtKB">
        <authorList>
            <consortium name="EnsemblMetazoa"/>
        </authorList>
    </citation>
    <scope>IDENTIFICATION</scope>
</reference>
<feature type="transmembrane region" description="Helical" evidence="6">
    <location>
        <begin position="769"/>
        <end position="793"/>
    </location>
</feature>
<feature type="chain" id="PRO_5029647701" description="G-protein coupled receptors family 3 profile domain-containing protein" evidence="7">
    <location>
        <begin position="25"/>
        <end position="828"/>
    </location>
</feature>
<evidence type="ECO:0000256" key="6">
    <source>
        <dbReference type="SAM" id="Phobius"/>
    </source>
</evidence>
<feature type="transmembrane region" description="Helical" evidence="6">
    <location>
        <begin position="649"/>
        <end position="672"/>
    </location>
</feature>
<dbReference type="PROSITE" id="PS50259">
    <property type="entry name" value="G_PROTEIN_RECEP_F3_4"/>
    <property type="match status" value="1"/>
</dbReference>
<accession>A0A7M5V4Z8</accession>
<feature type="signal peptide" evidence="7">
    <location>
        <begin position="1"/>
        <end position="24"/>
    </location>
</feature>
<dbReference type="PANTHER" id="PTHR24060">
    <property type="entry name" value="METABOTROPIC GLUTAMATE RECEPTOR"/>
    <property type="match status" value="1"/>
</dbReference>
<keyword evidence="2 6" id="KW-0812">Transmembrane</keyword>
<sequence>MSEMKFVLIILLICSTVLVRSVSGNVGTYLYGLFSLTNCTGQYQCQNAQINAQRMLKLYKPSQHDVLKLCIKDIQEDVSLLYDVLFGIIDPDDDKVEMSGICKGKNGIKFAKRSKMFVFTYLSFALTRIVSSILLVRDVVVVSVTEEKMYPSYYLEHPLSFYSDQLSLGQGSHETVIKKFMKQLRIDNVIILSLNVANSDGDAVSKGFLYGNRTKTRGSGSLRRRCEKEFLSPSAFCFYVTHHPQSCFSELTVNLRKDNVTQILKELKTERYNFIMLDGPADLIGEFKVTAGSIQLYAGSPFYFGFVQLSKELLYDDSRNQELSYSNGALINFPGAFGINTFMQYVHEASYTLMNSALVWNGFKRHKQFRDQLQFFGFLAYYEIIKYDPTFQRGAIMTFETWSKIPEPRRQLVINSILSERETYIAALEQGKDLFYPDVLTLDYLKTQFYFNPMEALRDCKKCNDSIPICKPGQELQHGYFKNVNWSASYGWHCKKCGKGFYKTSIGNKQCAKCDKPNRVNKDRTKCFDPYTLSYLNSADPIPISWLAFSGLIFIMVFATSVIFIYYRTTPIVLSSNKEMTVLQLLFHLILTITLPVMFIGTFHQSTCYARPIVIGISLSIILTVNLSKTQKLFLVFAMKVRVSTSQKLLTNSLEWLIILVVILVDGVLLAVSFTNQNDPPDAIFKYDNYRLVKEQTCNNNDVVLTQLFFILFLVFLNCIQGYRARSLPSYFKENTHVIYSSFFSVILLIATTSIYFLQTKHLVREITIIIAAGTLNFVNFALIYLYKVYIILFHPERNSKSVFHEERKRKIQQRFDKKTIKKMVKST</sequence>
<feature type="transmembrane region" description="Helical" evidence="6">
    <location>
        <begin position="704"/>
        <end position="725"/>
    </location>
</feature>
<evidence type="ECO:0000256" key="7">
    <source>
        <dbReference type="SAM" id="SignalP"/>
    </source>
</evidence>
<keyword evidence="10" id="KW-1185">Reference proteome</keyword>
<keyword evidence="5" id="KW-0325">Glycoprotein</keyword>
<dbReference type="Proteomes" id="UP000594262">
    <property type="component" value="Unplaced"/>
</dbReference>
<dbReference type="GO" id="GO:0004930">
    <property type="term" value="F:G protein-coupled receptor activity"/>
    <property type="evidence" value="ECO:0007669"/>
    <property type="project" value="InterPro"/>
</dbReference>
<evidence type="ECO:0000313" key="10">
    <source>
        <dbReference type="Proteomes" id="UP000594262"/>
    </source>
</evidence>
<dbReference type="InterPro" id="IPR000337">
    <property type="entry name" value="GPCR_3"/>
</dbReference>
<dbReference type="Pfam" id="PF00003">
    <property type="entry name" value="7tm_3"/>
    <property type="match status" value="1"/>
</dbReference>
<dbReference type="EnsemblMetazoa" id="CLYHEMT009761.1">
    <property type="protein sequence ID" value="CLYHEMP009761.1"/>
    <property type="gene ID" value="CLYHEMG009761"/>
</dbReference>
<keyword evidence="7" id="KW-0732">Signal</keyword>
<dbReference type="InterPro" id="IPR038550">
    <property type="entry name" value="GPCR_3_9-Cys_sf"/>
</dbReference>
<evidence type="ECO:0000256" key="4">
    <source>
        <dbReference type="ARBA" id="ARBA00023136"/>
    </source>
</evidence>
<dbReference type="InterPro" id="IPR050726">
    <property type="entry name" value="mGluR"/>
</dbReference>
<evidence type="ECO:0000256" key="1">
    <source>
        <dbReference type="ARBA" id="ARBA00004141"/>
    </source>
</evidence>
<name>A0A7M5V4Z8_9CNID</name>